<dbReference type="InterPro" id="IPR025515">
    <property type="entry name" value="DUF4403"/>
</dbReference>
<keyword evidence="3" id="KW-1185">Reference proteome</keyword>
<keyword evidence="1" id="KW-0732">Signal</keyword>
<organism evidence="2 3">
    <name type="scientific">Qipengyuania xiapuensis</name>
    <dbReference type="NCBI Taxonomy" id="2867236"/>
    <lineage>
        <taxon>Bacteria</taxon>
        <taxon>Pseudomonadati</taxon>
        <taxon>Pseudomonadota</taxon>
        <taxon>Alphaproteobacteria</taxon>
        <taxon>Sphingomonadales</taxon>
        <taxon>Erythrobacteraceae</taxon>
        <taxon>Qipengyuania</taxon>
    </lineage>
</organism>
<dbReference type="Proteomes" id="UP000824300">
    <property type="component" value="Chromosome"/>
</dbReference>
<dbReference type="RefSeq" id="WP_221428636.1">
    <property type="nucleotide sequence ID" value="NZ_CP081296.1"/>
</dbReference>
<evidence type="ECO:0000313" key="3">
    <source>
        <dbReference type="Proteomes" id="UP000824300"/>
    </source>
</evidence>
<proteinExistence type="predicted"/>
<feature type="signal peptide" evidence="1">
    <location>
        <begin position="1"/>
        <end position="20"/>
    </location>
</feature>
<dbReference type="EMBL" id="CP081296">
    <property type="protein sequence ID" value="QZD92940.1"/>
    <property type="molecule type" value="Genomic_DNA"/>
</dbReference>
<sequence>MGTGAAMRGATIFAIMLALAACAKKEAEPPPRADDPVEFESGTSQLSALVEIALSDVKRELEREIPRRLFSISQEDATCVAPEKVRIAFIKLKTPEIECDIRGHADRGRLQVAGRGEVFTVTMPVTAVVRASDIGGILKNETATARARVHADVRLDVDEGWEPSARVSIRYQWVDAPHFEFLGRRIDLQKHADEKLAPIVGRIETLLERRVANFGLRERMEPLWEQSFTVIELNRENPAVWMQVEPKALRYGGYDVAGETITLKLAMDALTTTAVGTKPQRPAPVPLPPRSPWLAQSGNLALTVPVIADYAVLEPVILRALEERAERPFDIPGLAPVEATFSNIRVYGTIGGRIAVGTDIEARLAGSETLEADGTVWITALPRNSANSRKVEFAELDIHGVTSSLPTELLLRIARSPTYRATIADALTQNFENDFDELLGKIDTALKDKRIGDVVLDASIESVQTGQLKAAGAGLYLPVEATADAALTYNPQ</sequence>
<dbReference type="Pfam" id="PF14356">
    <property type="entry name" value="DUF4403"/>
    <property type="match status" value="1"/>
</dbReference>
<protein>
    <submittedName>
        <fullName evidence="2">DUF4403 family protein</fullName>
    </submittedName>
</protein>
<name>A0ABX8ZV95_9SPHN</name>
<feature type="chain" id="PRO_5047349447" evidence="1">
    <location>
        <begin position="21"/>
        <end position="492"/>
    </location>
</feature>
<evidence type="ECO:0000313" key="2">
    <source>
        <dbReference type="EMBL" id="QZD92940.1"/>
    </source>
</evidence>
<gene>
    <name evidence="2" type="ORF">K3162_02565</name>
</gene>
<evidence type="ECO:0000256" key="1">
    <source>
        <dbReference type="SAM" id="SignalP"/>
    </source>
</evidence>
<reference evidence="2 3" key="1">
    <citation type="submission" date="2021-08" db="EMBL/GenBank/DDBJ databases">
        <title>Comparative Genomics Analysis of the Genus Qipengyuania Reveals Extensive Genetic Diversity and Metabolic Versatility, Including the Description of Fifteen Novel Species.</title>
        <authorList>
            <person name="Liu Y."/>
        </authorList>
    </citation>
    <scope>NUCLEOTIDE SEQUENCE [LARGE SCALE GENOMIC DNA]</scope>
    <source>
        <strain evidence="2 3">1NDW3</strain>
    </source>
</reference>
<accession>A0ABX8ZV95</accession>